<dbReference type="EMBL" id="FNPI01000003">
    <property type="protein sequence ID" value="SDY70077.1"/>
    <property type="molecule type" value="Genomic_DNA"/>
</dbReference>
<organism evidence="2 3">
    <name type="scientific">Evansella caseinilytica</name>
    <dbReference type="NCBI Taxonomy" id="1503961"/>
    <lineage>
        <taxon>Bacteria</taxon>
        <taxon>Bacillati</taxon>
        <taxon>Bacillota</taxon>
        <taxon>Bacilli</taxon>
        <taxon>Bacillales</taxon>
        <taxon>Bacillaceae</taxon>
        <taxon>Evansella</taxon>
    </lineage>
</organism>
<keyword evidence="3" id="KW-1185">Reference proteome</keyword>
<evidence type="ECO:0000256" key="1">
    <source>
        <dbReference type="SAM" id="MobiDB-lite"/>
    </source>
</evidence>
<sequence length="152" mass="17484">MVNATQRRDSQSLYPGLFEQPQFEKKFKKEDITAARRSRRGSIEQRSVHGTYVSSGEATQRGDSQSLYPGLFEQPQFEKKFKKEDITAARRSRRGSIEQRSVHGTYVSSGEATQRGDSQSLYPGLFEHPQFQKKFKIRFKSLFKKAMVPLDA</sequence>
<evidence type="ECO:0000313" key="2">
    <source>
        <dbReference type="EMBL" id="SDY70077.1"/>
    </source>
</evidence>
<feature type="region of interest" description="Disordered" evidence="1">
    <location>
        <begin position="29"/>
        <end position="69"/>
    </location>
</feature>
<feature type="compositionally biased region" description="Polar residues" evidence="1">
    <location>
        <begin position="106"/>
        <end position="121"/>
    </location>
</feature>
<reference evidence="3" key="1">
    <citation type="submission" date="2016-10" db="EMBL/GenBank/DDBJ databases">
        <authorList>
            <person name="Varghese N."/>
            <person name="Submissions S."/>
        </authorList>
    </citation>
    <scope>NUCLEOTIDE SEQUENCE [LARGE SCALE GENOMIC DNA]</scope>
    <source>
        <strain evidence="3">SP</strain>
    </source>
</reference>
<evidence type="ECO:0000313" key="3">
    <source>
        <dbReference type="Proteomes" id="UP000198935"/>
    </source>
</evidence>
<dbReference type="Proteomes" id="UP000198935">
    <property type="component" value="Unassembled WGS sequence"/>
</dbReference>
<dbReference type="AlphaFoldDB" id="A0A1H3LZX5"/>
<feature type="compositionally biased region" description="Polar residues" evidence="1">
    <location>
        <begin position="52"/>
        <end position="67"/>
    </location>
</feature>
<gene>
    <name evidence="2" type="ORF">SAMN05421736_10373</name>
</gene>
<name>A0A1H3LZX5_9BACI</name>
<accession>A0A1H3LZX5</accession>
<protein>
    <submittedName>
        <fullName evidence="2">Uncharacterized protein</fullName>
    </submittedName>
</protein>
<proteinExistence type="predicted"/>
<feature type="region of interest" description="Disordered" evidence="1">
    <location>
        <begin position="82"/>
        <end position="123"/>
    </location>
</feature>
<dbReference type="STRING" id="1503961.SAMN05421736_10373"/>